<sequence>MPNNPKVSRGSEEARAWARQRAAEMGLGVKRAREKAGLSAAKLEEKTRELGYPVTRGTIAKIEGGHRDGKFDVAEVVILATALGVAPIDIVYPPTAMPVEYLPGHTLPTGSALMKFANSHALSLATERRELVQTFDRRYEDFLTAWATVENNTDSTPEDKVRLDAVMVSLGLNAEELQRNWEELRQVELVEGDDPRAPDYEPGLEIMKERRAARGQRRENDG</sequence>
<dbReference type="InterPro" id="IPR010982">
    <property type="entry name" value="Lambda_DNA-bd_dom_sf"/>
</dbReference>
<reference evidence="3 4" key="1">
    <citation type="submission" date="2024-09" db="EMBL/GenBank/DDBJ databases">
        <authorList>
            <person name="Sun Q."/>
            <person name="Mori K."/>
        </authorList>
    </citation>
    <scope>NUCLEOTIDE SEQUENCE [LARGE SCALE GENOMIC DNA]</scope>
    <source>
        <strain evidence="3 4">CCM 7659</strain>
    </source>
</reference>
<dbReference type="Proteomes" id="UP001589700">
    <property type="component" value="Unassembled WGS sequence"/>
</dbReference>
<name>A0ABV5JVD9_9ACTN</name>
<dbReference type="InterPro" id="IPR001387">
    <property type="entry name" value="Cro/C1-type_HTH"/>
</dbReference>
<evidence type="ECO:0000256" key="1">
    <source>
        <dbReference type="SAM" id="MobiDB-lite"/>
    </source>
</evidence>
<evidence type="ECO:0000313" key="4">
    <source>
        <dbReference type="Proteomes" id="UP001589700"/>
    </source>
</evidence>
<organism evidence="3 4">
    <name type="scientific">Dietzia aerolata</name>
    <dbReference type="NCBI Taxonomy" id="595984"/>
    <lineage>
        <taxon>Bacteria</taxon>
        <taxon>Bacillati</taxon>
        <taxon>Actinomycetota</taxon>
        <taxon>Actinomycetes</taxon>
        <taxon>Mycobacteriales</taxon>
        <taxon>Dietziaceae</taxon>
        <taxon>Dietzia</taxon>
    </lineage>
</organism>
<dbReference type="Gene3D" id="1.10.260.40">
    <property type="entry name" value="lambda repressor-like DNA-binding domains"/>
    <property type="match status" value="1"/>
</dbReference>
<protein>
    <submittedName>
        <fullName evidence="3">Helix-turn-helix domain-containing protein</fullName>
    </submittedName>
</protein>
<gene>
    <name evidence="3" type="ORF">ACFFVD_12810</name>
</gene>
<dbReference type="SMART" id="SM00530">
    <property type="entry name" value="HTH_XRE"/>
    <property type="match status" value="1"/>
</dbReference>
<dbReference type="RefSeq" id="WP_182632956.1">
    <property type="nucleotide sequence ID" value="NZ_JAALDM010000217.1"/>
</dbReference>
<dbReference type="PROSITE" id="PS50943">
    <property type="entry name" value="HTH_CROC1"/>
    <property type="match status" value="1"/>
</dbReference>
<accession>A0ABV5JVD9</accession>
<dbReference type="EMBL" id="JBHMDY010000008">
    <property type="protein sequence ID" value="MFB9260684.1"/>
    <property type="molecule type" value="Genomic_DNA"/>
</dbReference>
<proteinExistence type="predicted"/>
<comment type="caution">
    <text evidence="3">The sequence shown here is derived from an EMBL/GenBank/DDBJ whole genome shotgun (WGS) entry which is preliminary data.</text>
</comment>
<dbReference type="SUPFAM" id="SSF47413">
    <property type="entry name" value="lambda repressor-like DNA-binding domains"/>
    <property type="match status" value="1"/>
</dbReference>
<dbReference type="CDD" id="cd00093">
    <property type="entry name" value="HTH_XRE"/>
    <property type="match status" value="1"/>
</dbReference>
<feature type="domain" description="HTH cro/C1-type" evidence="2">
    <location>
        <begin position="29"/>
        <end position="90"/>
    </location>
</feature>
<feature type="compositionally biased region" description="Basic and acidic residues" evidence="1">
    <location>
        <begin position="206"/>
        <end position="222"/>
    </location>
</feature>
<evidence type="ECO:0000259" key="2">
    <source>
        <dbReference type="PROSITE" id="PS50943"/>
    </source>
</evidence>
<feature type="region of interest" description="Disordered" evidence="1">
    <location>
        <begin position="192"/>
        <end position="222"/>
    </location>
</feature>
<evidence type="ECO:0000313" key="3">
    <source>
        <dbReference type="EMBL" id="MFB9260684.1"/>
    </source>
</evidence>
<keyword evidence="4" id="KW-1185">Reference proteome</keyword>